<proteinExistence type="inferred from homology"/>
<dbReference type="Pfam" id="PF00293">
    <property type="entry name" value="NUDIX"/>
    <property type="match status" value="1"/>
</dbReference>
<dbReference type="RefSeq" id="WP_141784378.1">
    <property type="nucleotide sequence ID" value="NZ_BAAAIK010000004.1"/>
</dbReference>
<dbReference type="PANTHER" id="PTHR43046:SF14">
    <property type="entry name" value="MUTT_NUDIX FAMILY PROTEIN"/>
    <property type="match status" value="1"/>
</dbReference>
<dbReference type="OrthoDB" id="9804442at2"/>
<feature type="domain" description="Nudix hydrolase" evidence="5">
    <location>
        <begin position="65"/>
        <end position="206"/>
    </location>
</feature>
<comment type="cofactor">
    <cofactor evidence="1">
        <name>Mg(2+)</name>
        <dbReference type="ChEBI" id="CHEBI:18420"/>
    </cofactor>
</comment>
<evidence type="ECO:0000256" key="2">
    <source>
        <dbReference type="ARBA" id="ARBA00005582"/>
    </source>
</evidence>
<sequence>MLRLRATDPSGAVRRERPVRHGADPVELLRAEGLEPTFRGAARDGAGDVVLHFEVVPRERPHPYQRIAAYAVVPATVDGVRCVLLTSFRGTRRDGWWGLPGGGLDPGEDPLDGVRREVHEETGQQVTGLTPVTVVTAHWTGPSPAGRVEDFHAVRLIYHGVCERPGTPVVHDVGGTTADAAWVPLADLDRIPVLEWARPVILDGVATS</sequence>
<reference evidence="6 7" key="1">
    <citation type="submission" date="2019-06" db="EMBL/GenBank/DDBJ databases">
        <title>Sequencing the genomes of 1000 actinobacteria strains.</title>
        <authorList>
            <person name="Klenk H.-P."/>
        </authorList>
    </citation>
    <scope>NUCLEOTIDE SEQUENCE [LARGE SCALE GENOMIC DNA]</scope>
    <source>
        <strain evidence="6 7">DSM 12335</strain>
    </source>
</reference>
<comment type="caution">
    <text evidence="6">The sequence shown here is derived from an EMBL/GenBank/DDBJ whole genome shotgun (WGS) entry which is preliminary data.</text>
</comment>
<dbReference type="PRINTS" id="PR00502">
    <property type="entry name" value="NUDIXFAMILY"/>
</dbReference>
<evidence type="ECO:0000259" key="5">
    <source>
        <dbReference type="PROSITE" id="PS51462"/>
    </source>
</evidence>
<dbReference type="Gene3D" id="3.90.79.10">
    <property type="entry name" value="Nucleoside Triphosphate Pyrophosphohydrolase"/>
    <property type="match status" value="1"/>
</dbReference>
<dbReference type="InterPro" id="IPR015797">
    <property type="entry name" value="NUDIX_hydrolase-like_dom_sf"/>
</dbReference>
<dbReference type="PROSITE" id="PS00893">
    <property type="entry name" value="NUDIX_BOX"/>
    <property type="match status" value="1"/>
</dbReference>
<evidence type="ECO:0000313" key="6">
    <source>
        <dbReference type="EMBL" id="TQL50221.1"/>
    </source>
</evidence>
<gene>
    <name evidence="6" type="ORF">FB467_1325</name>
</gene>
<evidence type="ECO:0000256" key="3">
    <source>
        <dbReference type="ARBA" id="ARBA00022801"/>
    </source>
</evidence>
<dbReference type="InterPro" id="IPR020084">
    <property type="entry name" value="NUDIX_hydrolase_CS"/>
</dbReference>
<accession>A0A542YQ95</accession>
<dbReference type="GO" id="GO:0016787">
    <property type="term" value="F:hydrolase activity"/>
    <property type="evidence" value="ECO:0007669"/>
    <property type="project" value="UniProtKB-KW"/>
</dbReference>
<comment type="similarity">
    <text evidence="2 4">Belongs to the Nudix hydrolase family.</text>
</comment>
<organism evidence="6 7">
    <name type="scientific">Ornithinicoccus hortensis</name>
    <dbReference type="NCBI Taxonomy" id="82346"/>
    <lineage>
        <taxon>Bacteria</taxon>
        <taxon>Bacillati</taxon>
        <taxon>Actinomycetota</taxon>
        <taxon>Actinomycetes</taxon>
        <taxon>Micrococcales</taxon>
        <taxon>Intrasporangiaceae</taxon>
        <taxon>Ornithinicoccus</taxon>
    </lineage>
</organism>
<evidence type="ECO:0000256" key="4">
    <source>
        <dbReference type="RuleBase" id="RU003476"/>
    </source>
</evidence>
<evidence type="ECO:0000313" key="7">
    <source>
        <dbReference type="Proteomes" id="UP000319516"/>
    </source>
</evidence>
<name>A0A542YQ95_9MICO</name>
<dbReference type="EMBL" id="VFOP01000001">
    <property type="protein sequence ID" value="TQL50221.1"/>
    <property type="molecule type" value="Genomic_DNA"/>
</dbReference>
<dbReference type="InterPro" id="IPR020476">
    <property type="entry name" value="Nudix_hydrolase"/>
</dbReference>
<dbReference type="Proteomes" id="UP000319516">
    <property type="component" value="Unassembled WGS sequence"/>
</dbReference>
<dbReference type="InterPro" id="IPR000086">
    <property type="entry name" value="NUDIX_hydrolase_dom"/>
</dbReference>
<dbReference type="AlphaFoldDB" id="A0A542YQ95"/>
<keyword evidence="3 4" id="KW-0378">Hydrolase</keyword>
<dbReference type="SUPFAM" id="SSF55811">
    <property type="entry name" value="Nudix"/>
    <property type="match status" value="1"/>
</dbReference>
<keyword evidence="7" id="KW-1185">Reference proteome</keyword>
<evidence type="ECO:0000256" key="1">
    <source>
        <dbReference type="ARBA" id="ARBA00001946"/>
    </source>
</evidence>
<protein>
    <submittedName>
        <fullName evidence="6">ADP-ribose pyrophosphatase YjhB (NUDIX family)</fullName>
    </submittedName>
</protein>
<dbReference type="PROSITE" id="PS51462">
    <property type="entry name" value="NUDIX"/>
    <property type="match status" value="1"/>
</dbReference>
<dbReference type="PANTHER" id="PTHR43046">
    <property type="entry name" value="GDP-MANNOSE MANNOSYL HYDROLASE"/>
    <property type="match status" value="1"/>
</dbReference>